<feature type="non-terminal residue" evidence="1">
    <location>
        <position position="132"/>
    </location>
</feature>
<dbReference type="InterPro" id="IPR003669">
    <property type="entry name" value="Thymidylate_synthase_ThyX"/>
</dbReference>
<dbReference type="PANTHER" id="PTHR34934">
    <property type="entry name" value="FLAVIN-DEPENDENT THYMIDYLATE SYNTHASE"/>
    <property type="match status" value="1"/>
</dbReference>
<dbReference type="SUPFAM" id="SSF69796">
    <property type="entry name" value="Thymidylate synthase-complementing protein Thy1"/>
    <property type="match status" value="1"/>
</dbReference>
<protein>
    <recommendedName>
        <fullName evidence="2">Thymidylate synthase (FAD)</fullName>
    </recommendedName>
</protein>
<organism evidence="1">
    <name type="scientific">marine sediment metagenome</name>
    <dbReference type="NCBI Taxonomy" id="412755"/>
    <lineage>
        <taxon>unclassified sequences</taxon>
        <taxon>metagenomes</taxon>
        <taxon>ecological metagenomes</taxon>
    </lineage>
</organism>
<dbReference type="GO" id="GO:0004799">
    <property type="term" value="F:thymidylate synthase activity"/>
    <property type="evidence" value="ECO:0007669"/>
    <property type="project" value="TreeGrafter"/>
</dbReference>
<dbReference type="CDD" id="cd20175">
    <property type="entry name" value="ThyX"/>
    <property type="match status" value="1"/>
</dbReference>
<reference evidence="1" key="1">
    <citation type="journal article" date="2014" name="Front. Microbiol.">
        <title>High frequency of phylogenetically diverse reductive dehalogenase-homologous genes in deep subseafloor sedimentary metagenomes.</title>
        <authorList>
            <person name="Kawai M."/>
            <person name="Futagami T."/>
            <person name="Toyoda A."/>
            <person name="Takaki Y."/>
            <person name="Nishi S."/>
            <person name="Hori S."/>
            <person name="Arai W."/>
            <person name="Tsubouchi T."/>
            <person name="Morono Y."/>
            <person name="Uchiyama I."/>
            <person name="Ito T."/>
            <person name="Fujiyama A."/>
            <person name="Inagaki F."/>
            <person name="Takami H."/>
        </authorList>
    </citation>
    <scope>NUCLEOTIDE SEQUENCE</scope>
    <source>
        <strain evidence="1">Expedition CK06-06</strain>
    </source>
</reference>
<dbReference type="InterPro" id="IPR036098">
    <property type="entry name" value="Thymidylate_synthase_ThyX_sf"/>
</dbReference>
<sequence>MGNIRGINVPIVDDGFLMRVRLIAYTPDPEIVCARMASVSWRKNAPKDLSIEEAKKILKRVIGYGHVSVIEHASFTFFIDGVSRAFTHQLVRHRLASYTQQSMRYVDLSKETGYYIVPPSIMKKENLWVDLD</sequence>
<dbReference type="AlphaFoldDB" id="X0RUP6"/>
<proteinExistence type="predicted"/>
<evidence type="ECO:0000313" key="1">
    <source>
        <dbReference type="EMBL" id="GAF67457.1"/>
    </source>
</evidence>
<dbReference type="NCBIfam" id="TIGR02170">
    <property type="entry name" value="thyX"/>
    <property type="match status" value="1"/>
</dbReference>
<dbReference type="GO" id="GO:0006231">
    <property type="term" value="P:dTMP biosynthetic process"/>
    <property type="evidence" value="ECO:0007669"/>
    <property type="project" value="InterPro"/>
</dbReference>
<dbReference type="GO" id="GO:0050797">
    <property type="term" value="F:thymidylate synthase (FAD) activity"/>
    <property type="evidence" value="ECO:0007669"/>
    <property type="project" value="InterPro"/>
</dbReference>
<dbReference type="PROSITE" id="PS51331">
    <property type="entry name" value="THYX"/>
    <property type="match status" value="1"/>
</dbReference>
<gene>
    <name evidence="1" type="ORF">S01H1_14533</name>
</gene>
<accession>X0RUP6</accession>
<comment type="caution">
    <text evidence="1">The sequence shown here is derived from an EMBL/GenBank/DDBJ whole genome shotgun (WGS) entry which is preliminary data.</text>
</comment>
<dbReference type="GO" id="GO:0070402">
    <property type="term" value="F:NADPH binding"/>
    <property type="evidence" value="ECO:0007669"/>
    <property type="project" value="TreeGrafter"/>
</dbReference>
<dbReference type="Gene3D" id="3.30.1360.170">
    <property type="match status" value="1"/>
</dbReference>
<dbReference type="Pfam" id="PF02511">
    <property type="entry name" value="Thy1"/>
    <property type="match status" value="1"/>
</dbReference>
<dbReference type="GO" id="GO:0050660">
    <property type="term" value="F:flavin adenine dinucleotide binding"/>
    <property type="evidence" value="ECO:0007669"/>
    <property type="project" value="InterPro"/>
</dbReference>
<name>X0RUP6_9ZZZZ</name>
<dbReference type="EMBL" id="BARS01007566">
    <property type="protein sequence ID" value="GAF67457.1"/>
    <property type="molecule type" value="Genomic_DNA"/>
</dbReference>
<dbReference type="PANTHER" id="PTHR34934:SF1">
    <property type="entry name" value="FLAVIN-DEPENDENT THYMIDYLATE SYNTHASE"/>
    <property type="match status" value="1"/>
</dbReference>
<evidence type="ECO:0008006" key="2">
    <source>
        <dbReference type="Google" id="ProtNLM"/>
    </source>
</evidence>